<comment type="caution">
    <text evidence="3">The sequence shown here is derived from an EMBL/GenBank/DDBJ whole genome shotgun (WGS) entry which is preliminary data.</text>
</comment>
<dbReference type="AlphaFoldDB" id="A0A2M9PZJ4"/>
<dbReference type="Gene3D" id="1.10.10.10">
    <property type="entry name" value="Winged helix-like DNA-binding domain superfamily/Winged helix DNA-binding domain"/>
    <property type="match status" value="1"/>
</dbReference>
<dbReference type="GO" id="GO:0016987">
    <property type="term" value="F:sigma factor activity"/>
    <property type="evidence" value="ECO:0007669"/>
    <property type="project" value="InterPro"/>
</dbReference>
<evidence type="ECO:0000313" key="3">
    <source>
        <dbReference type="EMBL" id="PJO41243.1"/>
    </source>
</evidence>
<dbReference type="NCBIfam" id="TIGR02937">
    <property type="entry name" value="sigma70-ECF"/>
    <property type="match status" value="1"/>
</dbReference>
<evidence type="ECO:0000313" key="4">
    <source>
        <dbReference type="Proteomes" id="UP000232101"/>
    </source>
</evidence>
<sequence>MICIILEMEGFIMLINDLNIEDLYEEYKNYCLSIAYYLLGSMTDAEDIVQDTFLKLKEHENIEKDITNLKAYINKMIVNRCMNELKSSRKKKENYIGTWLPEPILQTFNSEPLENLIQSDQLSYSYMVLMEKLLPKERIAYVLRNALGLKHSEIADVLNTTTVNSRKILSRAQIKMGRKNEKDMTVNLQKTYIEQFIWALSNGDIHGITHLLSNDILFAADGGGKVRTAINIIEGKERVLALISGIAKKFFFGKSATAAIINNHYGIVVTENEKITGIFCFDWNSSSQTMNKIFYVVDPNKLKYNPI</sequence>
<dbReference type="Pfam" id="PF08281">
    <property type="entry name" value="Sigma70_r4_2"/>
    <property type="match status" value="1"/>
</dbReference>
<dbReference type="Proteomes" id="UP000232101">
    <property type="component" value="Unassembled WGS sequence"/>
</dbReference>
<dbReference type="InterPro" id="IPR013249">
    <property type="entry name" value="RNA_pol_sigma70_r4_t2"/>
</dbReference>
<evidence type="ECO:0008006" key="5">
    <source>
        <dbReference type="Google" id="ProtNLM"/>
    </source>
</evidence>
<dbReference type="SUPFAM" id="SSF88946">
    <property type="entry name" value="Sigma2 domain of RNA polymerase sigma factors"/>
    <property type="match status" value="1"/>
</dbReference>
<evidence type="ECO:0000259" key="1">
    <source>
        <dbReference type="Pfam" id="PF04542"/>
    </source>
</evidence>
<dbReference type="SUPFAM" id="SSF88659">
    <property type="entry name" value="Sigma3 and sigma4 domains of RNA polymerase sigma factors"/>
    <property type="match status" value="1"/>
</dbReference>
<protein>
    <recommendedName>
        <fullName evidence="5">RNA polymerase sigma-70 factor</fullName>
    </recommendedName>
</protein>
<dbReference type="InterPro" id="IPR052704">
    <property type="entry name" value="ECF_Sigma-70_Domain"/>
</dbReference>
<feature type="domain" description="RNA polymerase sigma factor 70 region 4 type 2" evidence="2">
    <location>
        <begin position="128"/>
        <end position="172"/>
    </location>
</feature>
<dbReference type="Gene3D" id="1.10.1740.10">
    <property type="match status" value="1"/>
</dbReference>
<dbReference type="EMBL" id="PHQY01000676">
    <property type="protein sequence ID" value="PJO41243.1"/>
    <property type="molecule type" value="Genomic_DNA"/>
</dbReference>
<dbReference type="PANTHER" id="PTHR30173:SF36">
    <property type="entry name" value="ECF RNA POLYMERASE SIGMA FACTOR SIGJ"/>
    <property type="match status" value="1"/>
</dbReference>
<dbReference type="PANTHER" id="PTHR30173">
    <property type="entry name" value="SIGMA 19 FACTOR"/>
    <property type="match status" value="1"/>
</dbReference>
<proteinExistence type="predicted"/>
<name>A0A2M9PZJ4_9BACI</name>
<reference evidence="3 4" key="1">
    <citation type="submission" date="2017-11" db="EMBL/GenBank/DDBJ databases">
        <title>Bacterial isolate from king chilli rhizosphere.</title>
        <authorList>
            <person name="Takhelmayum P."/>
            <person name="Sarangthem I."/>
        </authorList>
    </citation>
    <scope>NUCLEOTIDE SEQUENCE [LARGE SCALE GENOMIC DNA]</scope>
    <source>
        <strain evidence="4">t26</strain>
    </source>
</reference>
<organism evidence="3 4">
    <name type="scientific">Lysinibacillus xylanilyticus</name>
    <dbReference type="NCBI Taxonomy" id="582475"/>
    <lineage>
        <taxon>Bacteria</taxon>
        <taxon>Bacillati</taxon>
        <taxon>Bacillota</taxon>
        <taxon>Bacilli</taxon>
        <taxon>Bacillales</taxon>
        <taxon>Bacillaceae</taxon>
        <taxon>Lysinibacillus</taxon>
    </lineage>
</organism>
<dbReference type="InterPro" id="IPR036388">
    <property type="entry name" value="WH-like_DNA-bd_sf"/>
</dbReference>
<dbReference type="InterPro" id="IPR007627">
    <property type="entry name" value="RNA_pol_sigma70_r2"/>
</dbReference>
<gene>
    <name evidence="3" type="ORF">CWD94_23730</name>
</gene>
<dbReference type="Pfam" id="PF04542">
    <property type="entry name" value="Sigma70_r2"/>
    <property type="match status" value="1"/>
</dbReference>
<feature type="domain" description="RNA polymerase sigma-70 region 2" evidence="1">
    <location>
        <begin position="23"/>
        <end position="89"/>
    </location>
</feature>
<dbReference type="InterPro" id="IPR013325">
    <property type="entry name" value="RNA_pol_sigma_r2"/>
</dbReference>
<evidence type="ECO:0000259" key="2">
    <source>
        <dbReference type="Pfam" id="PF08281"/>
    </source>
</evidence>
<dbReference type="GO" id="GO:0003677">
    <property type="term" value="F:DNA binding"/>
    <property type="evidence" value="ECO:0007669"/>
    <property type="project" value="InterPro"/>
</dbReference>
<dbReference type="InterPro" id="IPR013324">
    <property type="entry name" value="RNA_pol_sigma_r3/r4-like"/>
</dbReference>
<dbReference type="InterPro" id="IPR014284">
    <property type="entry name" value="RNA_pol_sigma-70_dom"/>
</dbReference>
<accession>A0A2M9PZJ4</accession>
<dbReference type="GO" id="GO:0006352">
    <property type="term" value="P:DNA-templated transcription initiation"/>
    <property type="evidence" value="ECO:0007669"/>
    <property type="project" value="InterPro"/>
</dbReference>